<keyword evidence="5" id="KW-1185">Reference proteome</keyword>
<dbReference type="PROSITE" id="PS50075">
    <property type="entry name" value="CARRIER"/>
    <property type="match status" value="1"/>
</dbReference>
<evidence type="ECO:0000313" key="5">
    <source>
        <dbReference type="Proteomes" id="UP001240777"/>
    </source>
</evidence>
<comment type="caution">
    <text evidence="3">The sequence shown here is derived from an EMBL/GenBank/DDBJ whole genome shotgun (WGS) entry which is preliminary data.</text>
</comment>
<evidence type="ECO:0000313" key="4">
    <source>
        <dbReference type="Proteomes" id="UP001177258"/>
    </source>
</evidence>
<dbReference type="AlphaFoldDB" id="A0AA90PJK6"/>
<name>A0AA90PJK6_9HELI</name>
<dbReference type="InterPro" id="IPR036736">
    <property type="entry name" value="ACP-like_sf"/>
</dbReference>
<dbReference type="InterPro" id="IPR009081">
    <property type="entry name" value="PP-bd_ACP"/>
</dbReference>
<dbReference type="Proteomes" id="UP001177258">
    <property type="component" value="Unassembled WGS sequence"/>
</dbReference>
<evidence type="ECO:0000259" key="1">
    <source>
        <dbReference type="PROSITE" id="PS50075"/>
    </source>
</evidence>
<proteinExistence type="predicted"/>
<reference evidence="3 5" key="1">
    <citation type="submission" date="2023-07" db="EMBL/GenBank/DDBJ databases">
        <title>Unpublished Manusciprt.</title>
        <authorList>
            <person name="Aydin F."/>
            <person name="Tarhane S."/>
            <person name="Saticioglu I.B."/>
            <person name="Karakaya E."/>
            <person name="Abay S."/>
            <person name="Guran O."/>
            <person name="Bozkurt E."/>
            <person name="Uzum N."/>
            <person name="Olgun K."/>
            <person name="Jablonski D."/>
        </authorList>
    </citation>
    <scope>NUCLEOTIDE SEQUENCE</scope>
    <source>
        <strain evidence="5">faydin-H75</strain>
        <strain evidence="3">Faydin-H76</strain>
    </source>
</reference>
<dbReference type="Pfam" id="PF00550">
    <property type="entry name" value="PP-binding"/>
    <property type="match status" value="1"/>
</dbReference>
<dbReference type="EMBL" id="JAUPEV010000020">
    <property type="protein sequence ID" value="MDO7253939.1"/>
    <property type="molecule type" value="Genomic_DNA"/>
</dbReference>
<feature type="domain" description="Carrier" evidence="1">
    <location>
        <begin position="1"/>
        <end position="71"/>
    </location>
</feature>
<dbReference type="Proteomes" id="UP001240777">
    <property type="component" value="Unassembled WGS sequence"/>
</dbReference>
<evidence type="ECO:0000313" key="3">
    <source>
        <dbReference type="EMBL" id="MDP2538695.1"/>
    </source>
</evidence>
<gene>
    <name evidence="2" type="ORF">Q5I04_08480</name>
    <name evidence="3" type="ORF">Q5I06_02715</name>
</gene>
<dbReference type="EMBL" id="JAUYZK010000003">
    <property type="protein sequence ID" value="MDP2538695.1"/>
    <property type="molecule type" value="Genomic_DNA"/>
</dbReference>
<accession>A0AA90PJK6</accession>
<evidence type="ECO:0000313" key="2">
    <source>
        <dbReference type="EMBL" id="MDO7253939.1"/>
    </source>
</evidence>
<sequence length="104" mass="11765">MEKLLTKIQDLLDVQDLTLDSILNQYEEWDSLTMVALVSFAQKHYQINITLDELGACKNVKDIYNLFNKFNGGGGIDKTSLFVPTYPKNTRSSKTLFDLSSKVA</sequence>
<protein>
    <submittedName>
        <fullName evidence="3">Acyl carrier protein</fullName>
    </submittedName>
</protein>
<reference evidence="2" key="2">
    <citation type="submission" date="2023-07" db="EMBL/GenBank/DDBJ databases">
        <authorList>
            <person name="Aydin F."/>
            <person name="Tarhane S."/>
            <person name="Saticioglu I.B."/>
            <person name="Karakaya E."/>
            <person name="Abay S."/>
            <person name="Guran O."/>
            <person name="Bozkurt E."/>
            <person name="Uzum N."/>
            <person name="Olgun K."/>
            <person name="Jablonski D."/>
        </authorList>
    </citation>
    <scope>NUCLEOTIDE SEQUENCE</scope>
    <source>
        <strain evidence="2">Faydin-H75</strain>
    </source>
</reference>
<dbReference type="RefSeq" id="WP_305517777.1">
    <property type="nucleotide sequence ID" value="NZ_JAUPEV010000020.1"/>
</dbReference>
<reference evidence="2 4" key="3">
    <citation type="journal article" date="2024" name="Syst. Appl. Microbiol.">
        <title>Helicobacter cappadocius sp. nov., from lizards: The first psychrotrophic Helicobacter species.</title>
        <authorList>
            <person name="Aydin F."/>
            <person name="Tarhane S."/>
            <person name="Karakaya E."/>
            <person name="Abay S."/>
            <person name="Kayman T."/>
            <person name="Guran O."/>
            <person name="Bozkurt E."/>
            <person name="Uzum N."/>
            <person name="Avci A."/>
            <person name="Olgun K."/>
            <person name="Jablonski D."/>
            <person name="Guran C."/>
            <person name="Burcin Saticioglu I."/>
        </authorList>
    </citation>
    <scope>NUCLEOTIDE SEQUENCE [LARGE SCALE GENOMIC DNA]</scope>
    <source>
        <strain evidence="2">Faydin-H75</strain>
        <strain evidence="4">faydin-H76</strain>
    </source>
</reference>
<dbReference type="Gene3D" id="1.10.1200.10">
    <property type="entry name" value="ACP-like"/>
    <property type="match status" value="1"/>
</dbReference>
<organism evidence="3 4">
    <name type="scientific">Helicobacter cappadocius</name>
    <dbReference type="NCBI Taxonomy" id="3063998"/>
    <lineage>
        <taxon>Bacteria</taxon>
        <taxon>Pseudomonadati</taxon>
        <taxon>Campylobacterota</taxon>
        <taxon>Epsilonproteobacteria</taxon>
        <taxon>Campylobacterales</taxon>
        <taxon>Helicobacteraceae</taxon>
        <taxon>Helicobacter</taxon>
    </lineage>
</organism>
<dbReference type="SUPFAM" id="SSF47336">
    <property type="entry name" value="ACP-like"/>
    <property type="match status" value="1"/>
</dbReference>